<name>A0ABD5VXE1_9EURY</name>
<dbReference type="PANTHER" id="PTHR45772">
    <property type="entry name" value="CONSERVED COMPONENT OF ABC TRANSPORTER FOR NATURAL AMINO ACIDS-RELATED"/>
    <property type="match status" value="1"/>
</dbReference>
<evidence type="ECO:0000256" key="1">
    <source>
        <dbReference type="ARBA" id="ARBA00022448"/>
    </source>
</evidence>
<keyword evidence="1" id="KW-0813">Transport</keyword>
<protein>
    <submittedName>
        <fullName evidence="5">ABC transporter ATP-binding protein</fullName>
    </submittedName>
</protein>
<evidence type="ECO:0000313" key="5">
    <source>
        <dbReference type="EMBL" id="MFC7057943.1"/>
    </source>
</evidence>
<accession>A0ABD5VXE1</accession>
<keyword evidence="3 5" id="KW-0067">ATP-binding</keyword>
<dbReference type="GeneID" id="76629895"/>
<dbReference type="InterPro" id="IPR003593">
    <property type="entry name" value="AAA+_ATPase"/>
</dbReference>
<keyword evidence="6" id="KW-1185">Reference proteome</keyword>
<dbReference type="Pfam" id="PF00005">
    <property type="entry name" value="ABC_tran"/>
    <property type="match status" value="1"/>
</dbReference>
<dbReference type="EMBL" id="JBHSZI010000001">
    <property type="protein sequence ID" value="MFC7057943.1"/>
    <property type="molecule type" value="Genomic_DNA"/>
</dbReference>
<dbReference type="AlphaFoldDB" id="A0ABD5VXE1"/>
<dbReference type="SUPFAM" id="SSF52540">
    <property type="entry name" value="P-loop containing nucleoside triphosphate hydrolases"/>
    <property type="match status" value="1"/>
</dbReference>
<comment type="caution">
    <text evidence="5">The sequence shown here is derived from an EMBL/GenBank/DDBJ whole genome shotgun (WGS) entry which is preliminary data.</text>
</comment>
<evidence type="ECO:0000256" key="3">
    <source>
        <dbReference type="ARBA" id="ARBA00022840"/>
    </source>
</evidence>
<sequence>MSGQSVSQSGVGIREGPQFPPEEAVLGCRNVTKTFGAITAVDDVSLAIDEGEWISIVGPNGAGKTTLLNVLNGFYDPDTGGKIFLNSEDVTSDPSYKRARKGLGRTFQGLELFEDEDVLENVMTVRAVKERPNLLSALLFYAGGGRKIEVENMRRVEEILDYLELWEYRHSTIGSLPLGIQRRVDLARSLALEPDVLLLDEAMSGLTFDEKYDMVRFLADLHEKEGMTMVMIEHDLEVVTDVSERMVVLDQGAIIARGRPDDVVDDPEVQRIYTGVE</sequence>
<dbReference type="Proteomes" id="UP001596445">
    <property type="component" value="Unassembled WGS sequence"/>
</dbReference>
<dbReference type="CDD" id="cd03219">
    <property type="entry name" value="ABC_Mj1267_LivG_branched"/>
    <property type="match status" value="1"/>
</dbReference>
<dbReference type="Gene3D" id="3.40.50.300">
    <property type="entry name" value="P-loop containing nucleotide triphosphate hydrolases"/>
    <property type="match status" value="1"/>
</dbReference>
<dbReference type="PROSITE" id="PS50893">
    <property type="entry name" value="ABC_TRANSPORTER_2"/>
    <property type="match status" value="1"/>
</dbReference>
<evidence type="ECO:0000256" key="2">
    <source>
        <dbReference type="ARBA" id="ARBA00022741"/>
    </source>
</evidence>
<dbReference type="GO" id="GO:0005524">
    <property type="term" value="F:ATP binding"/>
    <property type="evidence" value="ECO:0007669"/>
    <property type="project" value="UniProtKB-KW"/>
</dbReference>
<reference evidence="5 6" key="1">
    <citation type="journal article" date="2019" name="Int. J. Syst. Evol. Microbiol.">
        <title>The Global Catalogue of Microorganisms (GCM) 10K type strain sequencing project: providing services to taxonomists for standard genome sequencing and annotation.</title>
        <authorList>
            <consortium name="The Broad Institute Genomics Platform"/>
            <consortium name="The Broad Institute Genome Sequencing Center for Infectious Disease"/>
            <person name="Wu L."/>
            <person name="Ma J."/>
        </authorList>
    </citation>
    <scope>NUCLEOTIDE SEQUENCE [LARGE SCALE GENOMIC DNA]</scope>
    <source>
        <strain evidence="5 6">JCM 30072</strain>
    </source>
</reference>
<dbReference type="InterPro" id="IPR003439">
    <property type="entry name" value="ABC_transporter-like_ATP-bd"/>
</dbReference>
<dbReference type="InterPro" id="IPR027417">
    <property type="entry name" value="P-loop_NTPase"/>
</dbReference>
<organism evidence="5 6">
    <name type="scientific">Halovenus salina</name>
    <dbReference type="NCBI Taxonomy" id="1510225"/>
    <lineage>
        <taxon>Archaea</taxon>
        <taxon>Methanobacteriati</taxon>
        <taxon>Methanobacteriota</taxon>
        <taxon>Stenosarchaea group</taxon>
        <taxon>Halobacteria</taxon>
        <taxon>Halobacteriales</taxon>
        <taxon>Haloarculaceae</taxon>
        <taxon>Halovenus</taxon>
    </lineage>
</organism>
<evidence type="ECO:0000313" key="6">
    <source>
        <dbReference type="Proteomes" id="UP001596445"/>
    </source>
</evidence>
<dbReference type="RefSeq" id="WP_267163753.1">
    <property type="nucleotide sequence ID" value="NZ_CP112972.1"/>
</dbReference>
<dbReference type="SMART" id="SM00382">
    <property type="entry name" value="AAA"/>
    <property type="match status" value="1"/>
</dbReference>
<gene>
    <name evidence="5" type="ORF">ACFQQG_06905</name>
</gene>
<dbReference type="InterPro" id="IPR051120">
    <property type="entry name" value="ABC_AA/LPS_Transport"/>
</dbReference>
<evidence type="ECO:0000259" key="4">
    <source>
        <dbReference type="PROSITE" id="PS50893"/>
    </source>
</evidence>
<dbReference type="PANTHER" id="PTHR45772:SF1">
    <property type="entry name" value="ABC TRANSPORTER ATP-BINDING PROTEIN"/>
    <property type="match status" value="1"/>
</dbReference>
<proteinExistence type="predicted"/>
<keyword evidence="2" id="KW-0547">Nucleotide-binding</keyword>
<feature type="domain" description="ABC transporter" evidence="4">
    <location>
        <begin position="26"/>
        <end position="276"/>
    </location>
</feature>